<accession>A0A1Y1WQ35</accession>
<sequence>MLYSLSVWMILLSSHTFALPNGYSMLNEGTSDTSDSLLIIDTLKNFLEGSAFSGDFAGRVRAALVSKLTEGFGGGFNGNFMAKGGGNLGTILNGSFDVGGRGRGSFGFGDKYRGGLKIDLPPPKNRQVGENPGQFGTGKWVNLKNGRNVAKAPQEHSQLLTKGDLKRSKSTDRRSDPEPPMEEPQAKEPVAEPIYDQPAADGGPSPSAPEQVAEYAEPAPEQSGSGSTQFGTARLVYE</sequence>
<evidence type="ECO:0000256" key="1">
    <source>
        <dbReference type="SAM" id="MobiDB-lite"/>
    </source>
</evidence>
<organism evidence="3 4">
    <name type="scientific">Basidiobolus meristosporus CBS 931.73</name>
    <dbReference type="NCBI Taxonomy" id="1314790"/>
    <lineage>
        <taxon>Eukaryota</taxon>
        <taxon>Fungi</taxon>
        <taxon>Fungi incertae sedis</taxon>
        <taxon>Zoopagomycota</taxon>
        <taxon>Entomophthoromycotina</taxon>
        <taxon>Basidiobolomycetes</taxon>
        <taxon>Basidiobolales</taxon>
        <taxon>Basidiobolaceae</taxon>
        <taxon>Basidiobolus</taxon>
    </lineage>
</organism>
<gene>
    <name evidence="3" type="ORF">K493DRAFT_365930</name>
</gene>
<comment type="caution">
    <text evidence="3">The sequence shown here is derived from an EMBL/GenBank/DDBJ whole genome shotgun (WGS) entry which is preliminary data.</text>
</comment>
<feature type="compositionally biased region" description="Basic and acidic residues" evidence="1">
    <location>
        <begin position="163"/>
        <end position="177"/>
    </location>
</feature>
<reference evidence="3 4" key="1">
    <citation type="submission" date="2016-07" db="EMBL/GenBank/DDBJ databases">
        <title>Pervasive Adenine N6-methylation of Active Genes in Fungi.</title>
        <authorList>
            <consortium name="DOE Joint Genome Institute"/>
            <person name="Mondo S.J."/>
            <person name="Dannebaum R.O."/>
            <person name="Kuo R.C."/>
            <person name="Labutti K."/>
            <person name="Haridas S."/>
            <person name="Kuo A."/>
            <person name="Salamov A."/>
            <person name="Ahrendt S.R."/>
            <person name="Lipzen A."/>
            <person name="Sullivan W."/>
            <person name="Andreopoulos W.B."/>
            <person name="Clum A."/>
            <person name="Lindquist E."/>
            <person name="Daum C."/>
            <person name="Ramamoorthy G.K."/>
            <person name="Gryganskyi A."/>
            <person name="Culley D."/>
            <person name="Magnuson J.K."/>
            <person name="James T.Y."/>
            <person name="O'Malley M.A."/>
            <person name="Stajich J.E."/>
            <person name="Spatafora J.W."/>
            <person name="Visel A."/>
            <person name="Grigoriev I.V."/>
        </authorList>
    </citation>
    <scope>NUCLEOTIDE SEQUENCE [LARGE SCALE GENOMIC DNA]</scope>
    <source>
        <strain evidence="3 4">CBS 931.73</strain>
    </source>
</reference>
<proteinExistence type="predicted"/>
<dbReference type="Proteomes" id="UP000193498">
    <property type="component" value="Unassembled WGS sequence"/>
</dbReference>
<dbReference type="AlphaFoldDB" id="A0A1Y1WQ35"/>
<feature type="compositionally biased region" description="Polar residues" evidence="1">
    <location>
        <begin position="222"/>
        <end position="231"/>
    </location>
</feature>
<protein>
    <submittedName>
        <fullName evidence="3">Uncharacterized protein</fullName>
    </submittedName>
</protein>
<dbReference type="InParanoid" id="A0A1Y1WQ35"/>
<feature type="compositionally biased region" description="Low complexity" evidence="1">
    <location>
        <begin position="198"/>
        <end position="209"/>
    </location>
</feature>
<feature type="signal peptide" evidence="2">
    <location>
        <begin position="1"/>
        <end position="18"/>
    </location>
</feature>
<feature type="chain" id="PRO_5012463285" evidence="2">
    <location>
        <begin position="19"/>
        <end position="238"/>
    </location>
</feature>
<feature type="region of interest" description="Disordered" evidence="1">
    <location>
        <begin position="115"/>
        <end position="238"/>
    </location>
</feature>
<dbReference type="EMBL" id="MCFE01001019">
    <property type="protein sequence ID" value="ORX75376.1"/>
    <property type="molecule type" value="Genomic_DNA"/>
</dbReference>
<keyword evidence="2" id="KW-0732">Signal</keyword>
<name>A0A1Y1WQ35_9FUNG</name>
<keyword evidence="4" id="KW-1185">Reference proteome</keyword>
<evidence type="ECO:0000256" key="2">
    <source>
        <dbReference type="SAM" id="SignalP"/>
    </source>
</evidence>
<evidence type="ECO:0000313" key="4">
    <source>
        <dbReference type="Proteomes" id="UP000193498"/>
    </source>
</evidence>
<evidence type="ECO:0000313" key="3">
    <source>
        <dbReference type="EMBL" id="ORX75376.1"/>
    </source>
</evidence>